<comment type="similarity">
    <text evidence="3 7">Belongs to the NAD(P)-dependent epimerase/dehydratase family. dTDP-glucose dehydratase subfamily.</text>
</comment>
<dbReference type="Proteomes" id="UP000545876">
    <property type="component" value="Unassembled WGS sequence"/>
</dbReference>
<dbReference type="Gene3D" id="3.90.25.10">
    <property type="entry name" value="UDP-galactose 4-epimerase, domain 1"/>
    <property type="match status" value="1"/>
</dbReference>
<dbReference type="InterPro" id="IPR016040">
    <property type="entry name" value="NAD(P)-bd_dom"/>
</dbReference>
<name>A0A847CZY8_9BACT</name>
<dbReference type="Gene3D" id="3.40.50.720">
    <property type="entry name" value="NAD(P)-binding Rossmann-like Domain"/>
    <property type="match status" value="1"/>
</dbReference>
<dbReference type="SUPFAM" id="SSF51735">
    <property type="entry name" value="NAD(P)-binding Rossmann-fold domains"/>
    <property type="match status" value="1"/>
</dbReference>
<comment type="cofactor">
    <cofactor evidence="2 7">
        <name>NAD(+)</name>
        <dbReference type="ChEBI" id="CHEBI:57540"/>
    </cofactor>
</comment>
<comment type="catalytic activity">
    <reaction evidence="1 7">
        <text>dTDP-alpha-D-glucose = dTDP-4-dehydro-6-deoxy-alpha-D-glucose + H2O</text>
        <dbReference type="Rhea" id="RHEA:17221"/>
        <dbReference type="ChEBI" id="CHEBI:15377"/>
        <dbReference type="ChEBI" id="CHEBI:57477"/>
        <dbReference type="ChEBI" id="CHEBI:57649"/>
        <dbReference type="EC" id="4.2.1.46"/>
    </reaction>
</comment>
<dbReference type="PROSITE" id="PS00061">
    <property type="entry name" value="ADH_SHORT"/>
    <property type="match status" value="1"/>
</dbReference>
<dbReference type="FunFam" id="3.40.50.720:FF:000304">
    <property type="entry name" value="UDP-glucose 4,6-dehydratase"/>
    <property type="match status" value="1"/>
</dbReference>
<keyword evidence="6 7" id="KW-0456">Lyase</keyword>
<protein>
    <recommendedName>
        <fullName evidence="4 7">dTDP-glucose 4,6-dehydratase</fullName>
        <ecNumber evidence="4 7">4.2.1.46</ecNumber>
    </recommendedName>
</protein>
<dbReference type="InterPro" id="IPR020904">
    <property type="entry name" value="Sc_DH/Rdtase_CS"/>
</dbReference>
<dbReference type="InterPro" id="IPR005888">
    <property type="entry name" value="dTDP_Gluc_deHydtase"/>
</dbReference>
<evidence type="ECO:0000313" key="9">
    <source>
        <dbReference type="EMBL" id="NLD25538.1"/>
    </source>
</evidence>
<dbReference type="GO" id="GO:0008460">
    <property type="term" value="F:dTDP-glucose 4,6-dehydratase activity"/>
    <property type="evidence" value="ECO:0007669"/>
    <property type="project" value="UniProtKB-EC"/>
</dbReference>
<reference evidence="9 10" key="1">
    <citation type="journal article" date="2020" name="Biotechnol. Biofuels">
        <title>New insights from the biogas microbiome by comprehensive genome-resolved metagenomics of nearly 1600 species originating from multiple anaerobic digesters.</title>
        <authorList>
            <person name="Campanaro S."/>
            <person name="Treu L."/>
            <person name="Rodriguez-R L.M."/>
            <person name="Kovalovszki A."/>
            <person name="Ziels R.M."/>
            <person name="Maus I."/>
            <person name="Zhu X."/>
            <person name="Kougias P.G."/>
            <person name="Basile A."/>
            <person name="Luo G."/>
            <person name="Schluter A."/>
            <person name="Konstantinidis K.T."/>
            <person name="Angelidaki I."/>
        </authorList>
    </citation>
    <scope>NUCLEOTIDE SEQUENCE [LARGE SCALE GENOMIC DNA]</scope>
    <source>
        <strain evidence="9">AS06rmzACSIP_65</strain>
    </source>
</reference>
<dbReference type="EC" id="4.2.1.46" evidence="4 7"/>
<evidence type="ECO:0000256" key="1">
    <source>
        <dbReference type="ARBA" id="ARBA00001539"/>
    </source>
</evidence>
<evidence type="ECO:0000313" key="10">
    <source>
        <dbReference type="Proteomes" id="UP000545876"/>
    </source>
</evidence>
<evidence type="ECO:0000256" key="5">
    <source>
        <dbReference type="ARBA" id="ARBA00023027"/>
    </source>
</evidence>
<evidence type="ECO:0000259" key="8">
    <source>
        <dbReference type="Pfam" id="PF16363"/>
    </source>
</evidence>
<dbReference type="GO" id="GO:0009225">
    <property type="term" value="P:nucleotide-sugar metabolic process"/>
    <property type="evidence" value="ECO:0007669"/>
    <property type="project" value="InterPro"/>
</dbReference>
<dbReference type="PANTHER" id="PTHR43000">
    <property type="entry name" value="DTDP-D-GLUCOSE 4,6-DEHYDRATASE-RELATED"/>
    <property type="match status" value="1"/>
</dbReference>
<evidence type="ECO:0000256" key="6">
    <source>
        <dbReference type="ARBA" id="ARBA00023239"/>
    </source>
</evidence>
<dbReference type="InterPro" id="IPR036291">
    <property type="entry name" value="NAD(P)-bd_dom_sf"/>
</dbReference>
<evidence type="ECO:0000256" key="2">
    <source>
        <dbReference type="ARBA" id="ARBA00001911"/>
    </source>
</evidence>
<evidence type="ECO:0000256" key="3">
    <source>
        <dbReference type="ARBA" id="ARBA00008178"/>
    </source>
</evidence>
<proteinExistence type="inferred from homology"/>
<sequence length="339" mass="38729">MKILVTGGAGFIGSYFIKYWMDKYPEDNITNLDKLTYAGNLENLLEVENNPNYKFVKGDICDKDLVMDITKGIDLIVHFAAESHVDNSIEGPEIFVKTNVMGTQNLLEAAVQNGNIRFHHVSTDEVFGELPIDKPELKFTEETPYAPKSPYSASKAASDHLVRAYHHTFKLPITISNTSNNYGPNQHPEKLMPLAITRAMLDQEIPVYGDGKQIRDWVHVQDHAHGIELAITKGEIGHTYLFGGDGERENIWIVKKILEYLDKPESLIVHVGDRKGHDVRYAIDNSKSEKELGYKPEKSVEDWLKETVQWYMDNKKWWEPLKPVADKQADRYLSTRLDK</sequence>
<keyword evidence="5" id="KW-0520">NAD</keyword>
<dbReference type="CDD" id="cd05246">
    <property type="entry name" value="dTDP_GD_SDR_e"/>
    <property type="match status" value="1"/>
</dbReference>
<evidence type="ECO:0000256" key="4">
    <source>
        <dbReference type="ARBA" id="ARBA00011990"/>
    </source>
</evidence>
<dbReference type="AlphaFoldDB" id="A0A847CZY8"/>
<accession>A0A847CZY8</accession>
<evidence type="ECO:0000256" key="7">
    <source>
        <dbReference type="RuleBase" id="RU004473"/>
    </source>
</evidence>
<dbReference type="NCBIfam" id="TIGR01181">
    <property type="entry name" value="dTDP_gluc_dehyt"/>
    <property type="match status" value="1"/>
</dbReference>
<gene>
    <name evidence="9" type="primary">rfbB</name>
    <name evidence="9" type="ORF">GX656_02760</name>
</gene>
<comment type="caution">
    <text evidence="9">The sequence shown here is derived from an EMBL/GenBank/DDBJ whole genome shotgun (WGS) entry which is preliminary data.</text>
</comment>
<feature type="domain" description="NAD(P)-binding" evidence="8">
    <location>
        <begin position="4"/>
        <end position="307"/>
    </location>
</feature>
<dbReference type="Pfam" id="PF16363">
    <property type="entry name" value="GDP_Man_Dehyd"/>
    <property type="match status" value="1"/>
</dbReference>
<organism evidence="9 10">
    <name type="scientific">Candidatus Dojkabacteria bacterium</name>
    <dbReference type="NCBI Taxonomy" id="2099670"/>
    <lineage>
        <taxon>Bacteria</taxon>
        <taxon>Candidatus Dojkabacteria</taxon>
    </lineage>
</organism>
<dbReference type="EMBL" id="JAAZBX010000010">
    <property type="protein sequence ID" value="NLD25538.1"/>
    <property type="molecule type" value="Genomic_DNA"/>
</dbReference>